<sequence length="344" mass="36125">MKASAREAAGAIARPGDFRAWLIYGPDRGLVRERAAELARKLLPEGDDFALTRLTEDDIKSDPASLADAMAAMSLMGGARLVELRLSSGSASAATYLKDLEKGEYQAEARLIIEAGDLKGGDALRKTVEASGIALAVPCYADSAADTASLVNEALAAEGLSLEPEARALFVPQLEGDRGIARSEIEKLLLYKGLRGQRPEGDDLVTAEDIRAIAAAGGDDAMDRLVEPALAGDVGAADRAYARLLAAGDNPVGILRAIQRRLDLIGEAHAGGGPAAAQRFGAPRFGPAQAIFGRQVEIWRTAGFEAAREAALDTERAVKSTGSPAESLVGDLILKLAMRAARRR</sequence>
<keyword evidence="9" id="KW-1185">Reference proteome</keyword>
<proteinExistence type="inferred from homology"/>
<keyword evidence="3 8" id="KW-0548">Nucleotidyltransferase</keyword>
<evidence type="ECO:0000256" key="6">
    <source>
        <dbReference type="ARBA" id="ARBA00034754"/>
    </source>
</evidence>
<gene>
    <name evidence="8" type="primary">holA</name>
    <name evidence="8" type="ORF">ACFOOR_09175</name>
</gene>
<dbReference type="Gene3D" id="1.10.8.60">
    <property type="match status" value="1"/>
</dbReference>
<dbReference type="InterPro" id="IPR008921">
    <property type="entry name" value="DNA_pol3_clamp-load_cplx_C"/>
</dbReference>
<dbReference type="SUPFAM" id="SSF52540">
    <property type="entry name" value="P-loop containing nucleoside triphosphate hydrolases"/>
    <property type="match status" value="1"/>
</dbReference>
<dbReference type="PANTHER" id="PTHR34388">
    <property type="entry name" value="DNA POLYMERASE III SUBUNIT DELTA"/>
    <property type="match status" value="1"/>
</dbReference>
<dbReference type="InterPro" id="IPR027417">
    <property type="entry name" value="P-loop_NTPase"/>
</dbReference>
<evidence type="ECO:0000256" key="5">
    <source>
        <dbReference type="ARBA" id="ARBA00022932"/>
    </source>
</evidence>
<protein>
    <recommendedName>
        <fullName evidence="1">DNA-directed DNA polymerase</fullName>
        <ecNumber evidence="1">2.7.7.7</ecNumber>
    </recommendedName>
</protein>
<dbReference type="RefSeq" id="WP_343164589.1">
    <property type="nucleotide sequence ID" value="NZ_JBHRSV010000016.1"/>
</dbReference>
<dbReference type="Proteomes" id="UP001595379">
    <property type="component" value="Unassembled WGS sequence"/>
</dbReference>
<comment type="caution">
    <text evidence="8">The sequence shown here is derived from an EMBL/GenBank/DDBJ whole genome shotgun (WGS) entry which is preliminary data.</text>
</comment>
<dbReference type="Gene3D" id="1.20.272.10">
    <property type="match status" value="1"/>
</dbReference>
<organism evidence="8 9">
    <name type="scientific">Hyphobacterium vulgare</name>
    <dbReference type="NCBI Taxonomy" id="1736751"/>
    <lineage>
        <taxon>Bacteria</taxon>
        <taxon>Pseudomonadati</taxon>
        <taxon>Pseudomonadota</taxon>
        <taxon>Alphaproteobacteria</taxon>
        <taxon>Maricaulales</taxon>
        <taxon>Maricaulaceae</taxon>
        <taxon>Hyphobacterium</taxon>
    </lineage>
</organism>
<dbReference type="InterPro" id="IPR005790">
    <property type="entry name" value="DNA_polIII_delta"/>
</dbReference>
<dbReference type="PANTHER" id="PTHR34388:SF1">
    <property type="entry name" value="DNA POLYMERASE III SUBUNIT DELTA"/>
    <property type="match status" value="1"/>
</dbReference>
<evidence type="ECO:0000256" key="4">
    <source>
        <dbReference type="ARBA" id="ARBA00022705"/>
    </source>
</evidence>
<keyword evidence="2 8" id="KW-0808">Transferase</keyword>
<evidence type="ECO:0000313" key="8">
    <source>
        <dbReference type="EMBL" id="MFC2926277.1"/>
    </source>
</evidence>
<evidence type="ECO:0000256" key="1">
    <source>
        <dbReference type="ARBA" id="ARBA00012417"/>
    </source>
</evidence>
<dbReference type="EC" id="2.7.7.7" evidence="1"/>
<keyword evidence="4" id="KW-0235">DNA replication</keyword>
<reference evidence="9" key="1">
    <citation type="journal article" date="2019" name="Int. J. Syst. Evol. Microbiol.">
        <title>The Global Catalogue of Microorganisms (GCM) 10K type strain sequencing project: providing services to taxonomists for standard genome sequencing and annotation.</title>
        <authorList>
            <consortium name="The Broad Institute Genomics Platform"/>
            <consortium name="The Broad Institute Genome Sequencing Center for Infectious Disease"/>
            <person name="Wu L."/>
            <person name="Ma J."/>
        </authorList>
    </citation>
    <scope>NUCLEOTIDE SEQUENCE [LARGE SCALE GENOMIC DNA]</scope>
    <source>
        <strain evidence="9">KCTC 52487</strain>
    </source>
</reference>
<evidence type="ECO:0000256" key="7">
    <source>
        <dbReference type="ARBA" id="ARBA00049244"/>
    </source>
</evidence>
<evidence type="ECO:0000256" key="3">
    <source>
        <dbReference type="ARBA" id="ARBA00022695"/>
    </source>
</evidence>
<dbReference type="SUPFAM" id="SSF48019">
    <property type="entry name" value="post-AAA+ oligomerization domain-like"/>
    <property type="match status" value="1"/>
</dbReference>
<evidence type="ECO:0000256" key="2">
    <source>
        <dbReference type="ARBA" id="ARBA00022679"/>
    </source>
</evidence>
<dbReference type="GO" id="GO:0003887">
    <property type="term" value="F:DNA-directed DNA polymerase activity"/>
    <property type="evidence" value="ECO:0007669"/>
    <property type="project" value="UniProtKB-EC"/>
</dbReference>
<dbReference type="EMBL" id="JBHRSV010000016">
    <property type="protein sequence ID" value="MFC2926277.1"/>
    <property type="molecule type" value="Genomic_DNA"/>
</dbReference>
<comment type="catalytic activity">
    <reaction evidence="7">
        <text>DNA(n) + a 2'-deoxyribonucleoside 5'-triphosphate = DNA(n+1) + diphosphate</text>
        <dbReference type="Rhea" id="RHEA:22508"/>
        <dbReference type="Rhea" id="RHEA-COMP:17339"/>
        <dbReference type="Rhea" id="RHEA-COMP:17340"/>
        <dbReference type="ChEBI" id="CHEBI:33019"/>
        <dbReference type="ChEBI" id="CHEBI:61560"/>
        <dbReference type="ChEBI" id="CHEBI:173112"/>
        <dbReference type="EC" id="2.7.7.7"/>
    </reaction>
</comment>
<evidence type="ECO:0000313" key="9">
    <source>
        <dbReference type="Proteomes" id="UP001595379"/>
    </source>
</evidence>
<name>A0ABV6ZY19_9PROT</name>
<keyword evidence="5" id="KW-0239">DNA-directed DNA polymerase</keyword>
<dbReference type="NCBIfam" id="TIGR01128">
    <property type="entry name" value="holA"/>
    <property type="match status" value="1"/>
</dbReference>
<dbReference type="Gene3D" id="3.40.50.300">
    <property type="entry name" value="P-loop containing nucleotide triphosphate hydrolases"/>
    <property type="match status" value="1"/>
</dbReference>
<accession>A0ABV6ZY19</accession>
<comment type="similarity">
    <text evidence="6">Belongs to the DNA polymerase HolA subunit family.</text>
</comment>